<gene>
    <name evidence="1" type="ORF">FYJ44_00045</name>
</gene>
<comment type="caution">
    <text evidence="1">The sequence shown here is derived from an EMBL/GenBank/DDBJ whole genome shotgun (WGS) entry which is preliminary data.</text>
</comment>
<evidence type="ECO:0000313" key="1">
    <source>
        <dbReference type="EMBL" id="MSS26465.1"/>
    </source>
</evidence>
<dbReference type="Proteomes" id="UP000477488">
    <property type="component" value="Unassembled WGS sequence"/>
</dbReference>
<sequence length="274" mass="30161">MSITLYTAPDCIRCKIVKAFLAERDLPYDTVDFKADAPVFNTFYRTNRKAIYRNPEGVEFPLFDDGQIIKQGSGEIIAYLLSGREMETCVTRSDMLHGSISGLYLSQCPDGREDDFVTLVDRLAKGGLHVWVQSDGRKPELLERLLQIKPVSAILNSVGPAPVYESLFGSAPSKEDLAKSIDLIRKTEDGIVRFLAYPVPRADGSVSWPTRDEAAGAALLVSEAAGDHTLPYAVVAVTADMPQDLRGLEALPDAMLLKYRSAAREFLFKADIAK</sequence>
<protein>
    <recommendedName>
        <fullName evidence="3">GST N-terminal domain-containing protein</fullName>
    </recommendedName>
</protein>
<dbReference type="Gene3D" id="3.40.30.10">
    <property type="entry name" value="Glutaredoxin"/>
    <property type="match status" value="1"/>
</dbReference>
<accession>A0A6L5XH23</accession>
<reference evidence="1 2" key="1">
    <citation type="submission" date="2019-09" db="EMBL/GenBank/DDBJ databases">
        <title>In-depth cultivation of the pig gut microbiome towards novel bacterial diversity and tailored functional studies.</title>
        <authorList>
            <person name="Wylensek D."/>
            <person name="Hitch T.C.A."/>
            <person name="Clavel T."/>
        </authorList>
    </citation>
    <scope>NUCLEOTIDE SEQUENCE [LARGE SCALE GENOMIC DNA]</scope>
    <source>
        <strain evidence="1 2">PG-178-WT-4</strain>
    </source>
</reference>
<proteinExistence type="predicted"/>
<dbReference type="AlphaFoldDB" id="A0A6L5XH23"/>
<evidence type="ECO:0000313" key="2">
    <source>
        <dbReference type="Proteomes" id="UP000477488"/>
    </source>
</evidence>
<dbReference type="SUPFAM" id="SSF52833">
    <property type="entry name" value="Thioredoxin-like"/>
    <property type="match status" value="1"/>
</dbReference>
<dbReference type="InterPro" id="IPR036249">
    <property type="entry name" value="Thioredoxin-like_sf"/>
</dbReference>
<dbReference type="EMBL" id="VUMH01000001">
    <property type="protein sequence ID" value="MSS26465.1"/>
    <property type="molecule type" value="Genomic_DNA"/>
</dbReference>
<keyword evidence="2" id="KW-1185">Reference proteome</keyword>
<dbReference type="RefSeq" id="WP_154508129.1">
    <property type="nucleotide sequence ID" value="NZ_VUMH01000001.1"/>
</dbReference>
<name>A0A6L5XH23_9BACT</name>
<organism evidence="1 2">
    <name type="scientific">Desulfovibrio porci</name>
    <dbReference type="NCBI Taxonomy" id="2605782"/>
    <lineage>
        <taxon>Bacteria</taxon>
        <taxon>Pseudomonadati</taxon>
        <taxon>Thermodesulfobacteriota</taxon>
        <taxon>Desulfovibrionia</taxon>
        <taxon>Desulfovibrionales</taxon>
        <taxon>Desulfovibrionaceae</taxon>
        <taxon>Desulfovibrio</taxon>
    </lineage>
</organism>
<evidence type="ECO:0008006" key="3">
    <source>
        <dbReference type="Google" id="ProtNLM"/>
    </source>
</evidence>